<organism evidence="1 2">
    <name type="scientific">Lysobacter niastensis</name>
    <dbReference type="NCBI Taxonomy" id="380629"/>
    <lineage>
        <taxon>Bacteria</taxon>
        <taxon>Pseudomonadati</taxon>
        <taxon>Pseudomonadota</taxon>
        <taxon>Gammaproteobacteria</taxon>
        <taxon>Lysobacterales</taxon>
        <taxon>Lysobacteraceae</taxon>
        <taxon>Lysobacter</taxon>
    </lineage>
</organism>
<dbReference type="EMBL" id="JAVDVY010000001">
    <property type="protein sequence ID" value="MDR7134629.1"/>
    <property type="molecule type" value="Genomic_DNA"/>
</dbReference>
<name>A0ABU1WAS1_9GAMM</name>
<reference evidence="1 2" key="1">
    <citation type="submission" date="2023-07" db="EMBL/GenBank/DDBJ databases">
        <title>Sorghum-associated microbial communities from plants grown in Nebraska, USA.</title>
        <authorList>
            <person name="Schachtman D."/>
        </authorList>
    </citation>
    <scope>NUCLEOTIDE SEQUENCE [LARGE SCALE GENOMIC DNA]</scope>
    <source>
        <strain evidence="1 2">BE198</strain>
    </source>
</reference>
<keyword evidence="2" id="KW-1185">Reference proteome</keyword>
<proteinExistence type="predicted"/>
<evidence type="ECO:0000313" key="1">
    <source>
        <dbReference type="EMBL" id="MDR7134629.1"/>
    </source>
</evidence>
<evidence type="ECO:0000313" key="2">
    <source>
        <dbReference type="Proteomes" id="UP001251524"/>
    </source>
</evidence>
<gene>
    <name evidence="1" type="ORF">J2X06_001813</name>
</gene>
<accession>A0ABU1WAS1</accession>
<sequence length="47" mass="4792">MAIDGANAVIAMAGIGDAAIVVASDTMIFRGADPRQWDCEPRVSASA</sequence>
<comment type="caution">
    <text evidence="1">The sequence shown here is derived from an EMBL/GenBank/DDBJ whole genome shotgun (WGS) entry which is preliminary data.</text>
</comment>
<dbReference type="Proteomes" id="UP001251524">
    <property type="component" value="Unassembled WGS sequence"/>
</dbReference>
<protein>
    <submittedName>
        <fullName evidence="1">Uncharacterized protein</fullName>
    </submittedName>
</protein>